<feature type="domain" description="PAS" evidence="13">
    <location>
        <begin position="340"/>
        <end position="401"/>
    </location>
</feature>
<dbReference type="InterPro" id="IPR001610">
    <property type="entry name" value="PAC"/>
</dbReference>
<organism evidence="15 16">
    <name type="scientific">Desulfarculus baarsii (strain ATCC 33931 / DSM 2075 / LMG 7858 / VKM B-1802 / 2st14)</name>
    <dbReference type="NCBI Taxonomy" id="644282"/>
    <lineage>
        <taxon>Bacteria</taxon>
        <taxon>Pseudomonadati</taxon>
        <taxon>Thermodesulfobacteriota</taxon>
        <taxon>Desulfarculia</taxon>
        <taxon>Desulfarculales</taxon>
        <taxon>Desulfarculaceae</taxon>
        <taxon>Desulfarculus</taxon>
    </lineage>
</organism>
<keyword evidence="5" id="KW-0547">Nucleotide-binding</keyword>
<feature type="domain" description="PAC" evidence="14">
    <location>
        <begin position="414"/>
        <end position="466"/>
    </location>
</feature>
<feature type="domain" description="Histidine kinase" evidence="11">
    <location>
        <begin position="595"/>
        <end position="809"/>
    </location>
</feature>
<dbReference type="InterPro" id="IPR035965">
    <property type="entry name" value="PAS-like_dom_sf"/>
</dbReference>
<dbReference type="eggNOG" id="COG3829">
    <property type="taxonomic scope" value="Bacteria"/>
</dbReference>
<dbReference type="CDD" id="cd00130">
    <property type="entry name" value="PAS"/>
    <property type="match status" value="2"/>
</dbReference>
<dbReference type="PROSITE" id="PS50113">
    <property type="entry name" value="PAC"/>
    <property type="match status" value="1"/>
</dbReference>
<accession>E1QDV4</accession>
<evidence type="ECO:0000259" key="14">
    <source>
        <dbReference type="PROSITE" id="PS50113"/>
    </source>
</evidence>
<evidence type="ECO:0000259" key="11">
    <source>
        <dbReference type="PROSITE" id="PS50109"/>
    </source>
</evidence>
<protein>
    <recommendedName>
        <fullName evidence="2">histidine kinase</fullName>
        <ecNumber evidence="2">2.7.13.3</ecNumber>
    </recommendedName>
</protein>
<dbReference type="eggNOG" id="COG0784">
    <property type="taxonomic scope" value="Bacteria"/>
</dbReference>
<keyword evidence="8" id="KW-0902">Two-component regulatory system</keyword>
<dbReference type="Pfam" id="PF13188">
    <property type="entry name" value="PAS_8"/>
    <property type="match status" value="2"/>
</dbReference>
<evidence type="ECO:0000256" key="1">
    <source>
        <dbReference type="ARBA" id="ARBA00000085"/>
    </source>
</evidence>
<feature type="transmembrane region" description="Helical" evidence="10">
    <location>
        <begin position="65"/>
        <end position="87"/>
    </location>
</feature>
<dbReference type="SMART" id="SM00387">
    <property type="entry name" value="HATPase_c"/>
    <property type="match status" value="1"/>
</dbReference>
<feature type="transmembrane region" description="Helical" evidence="10">
    <location>
        <begin position="94"/>
        <end position="110"/>
    </location>
</feature>
<keyword evidence="10" id="KW-1133">Transmembrane helix</keyword>
<keyword evidence="3 9" id="KW-0597">Phosphoprotein</keyword>
<dbReference type="PRINTS" id="PR00344">
    <property type="entry name" value="BCTRLSENSOR"/>
</dbReference>
<dbReference type="InterPro" id="IPR036890">
    <property type="entry name" value="HATPase_C_sf"/>
</dbReference>
<feature type="transmembrane region" description="Helical" evidence="10">
    <location>
        <begin position="150"/>
        <end position="171"/>
    </location>
</feature>
<proteinExistence type="predicted"/>
<dbReference type="STRING" id="644282.Deba_0365"/>
<dbReference type="Gene3D" id="3.40.50.2300">
    <property type="match status" value="1"/>
</dbReference>
<reference evidence="15 16" key="1">
    <citation type="journal article" date="2010" name="Stand. Genomic Sci.">
        <title>Complete genome sequence of Desulfarculus baarsii type strain (2st14).</title>
        <authorList>
            <person name="Sun H."/>
            <person name="Spring S."/>
            <person name="Lapidus A."/>
            <person name="Davenport K."/>
            <person name="Del Rio T.G."/>
            <person name="Tice H."/>
            <person name="Nolan M."/>
            <person name="Copeland A."/>
            <person name="Cheng J.F."/>
            <person name="Lucas S."/>
            <person name="Tapia R."/>
            <person name="Goodwin L."/>
            <person name="Pitluck S."/>
            <person name="Ivanova N."/>
            <person name="Pagani I."/>
            <person name="Mavromatis K."/>
            <person name="Ovchinnikova G."/>
            <person name="Pati A."/>
            <person name="Chen A."/>
            <person name="Palaniappan K."/>
            <person name="Hauser L."/>
            <person name="Chang Y.J."/>
            <person name="Jeffries C.D."/>
            <person name="Detter J.C."/>
            <person name="Han C."/>
            <person name="Rohde M."/>
            <person name="Brambilla E."/>
            <person name="Goker M."/>
            <person name="Woyke T."/>
            <person name="Bristow J."/>
            <person name="Eisen J.A."/>
            <person name="Markowitz V."/>
            <person name="Hugenholtz P."/>
            <person name="Kyrpides N.C."/>
            <person name="Klenk H.P."/>
            <person name="Land M."/>
        </authorList>
    </citation>
    <scope>NUCLEOTIDE SEQUENCE [LARGE SCALE GENOMIC DNA]</scope>
    <source>
        <strain evidence="16">ATCC 33931 / DSM 2075 / LMG 7858 / VKM B-1802 / 2st14</strain>
    </source>
</reference>
<dbReference type="HOGENOM" id="CLU_347070_0_0_7"/>
<dbReference type="Gene3D" id="1.10.287.130">
    <property type="match status" value="1"/>
</dbReference>
<evidence type="ECO:0000256" key="7">
    <source>
        <dbReference type="ARBA" id="ARBA00022840"/>
    </source>
</evidence>
<feature type="transmembrane region" description="Helical" evidence="10">
    <location>
        <begin position="177"/>
        <end position="201"/>
    </location>
</feature>
<keyword evidence="6 15" id="KW-0418">Kinase</keyword>
<dbReference type="InterPro" id="IPR000700">
    <property type="entry name" value="PAS-assoc_C"/>
</dbReference>
<dbReference type="GO" id="GO:0000160">
    <property type="term" value="P:phosphorelay signal transduction system"/>
    <property type="evidence" value="ECO:0007669"/>
    <property type="project" value="UniProtKB-KW"/>
</dbReference>
<dbReference type="eggNOG" id="COG4191">
    <property type="taxonomic scope" value="Bacteria"/>
</dbReference>
<dbReference type="InterPro" id="IPR003594">
    <property type="entry name" value="HATPase_dom"/>
</dbReference>
<dbReference type="SMART" id="SM00086">
    <property type="entry name" value="PAC"/>
    <property type="match status" value="2"/>
</dbReference>
<name>E1QDV4_DESB2</name>
<dbReference type="OrthoDB" id="9758831at2"/>
<evidence type="ECO:0000256" key="4">
    <source>
        <dbReference type="ARBA" id="ARBA00022679"/>
    </source>
</evidence>
<dbReference type="EMBL" id="CP002085">
    <property type="protein sequence ID" value="ADK83740.1"/>
    <property type="molecule type" value="Genomic_DNA"/>
</dbReference>
<feature type="domain" description="PAS" evidence="13">
    <location>
        <begin position="467"/>
        <end position="520"/>
    </location>
</feature>
<gene>
    <name evidence="15" type="ordered locus">Deba_0365</name>
</gene>
<dbReference type="AlphaFoldDB" id="E1QDV4"/>
<dbReference type="Gene3D" id="3.30.450.20">
    <property type="entry name" value="PAS domain"/>
    <property type="match status" value="3"/>
</dbReference>
<sequence>MDWILPKLAAGLAASVIIFCVYGQLYWLHRRPFLGAWAVAWGAYLARNLLAFWLPPRFEGDNPAFWLYGALALAGAYSLLVGCRLLAERPAPRWPLAMLGLGLAWALAAYRLDQNYAVAMAPVLAATALVYAMAGWSLIAERRLDGLSRLVAGGALLTWGLGHTLVVTLLHHWLPQMLVWGLLSGAVCEVVTALALLVLFYQKSHAELIGSRQELARNQSRLLAALANLPSAVYAFGDDGRPVLWNNAARELTGYAMDELGDARQALALLLPDKAQRRLVAESAGRAVSAQIVIGAKNGARRHVAWSDVSGLAPIEGWRAWGVASDVTASRQAQENLRRQSEFIWAILENAPALIMTFDTTGRVVSFNRACQRVTGFSSEQVVGRPVWEMLIPPEDRETVRLFFAEFDPAAIRPNRERQWLTADGGRADVAWSTTPIVGAGGEVEYMVASGVDVTSQRRAEQALRQSELFHRTLLENMPDGMILTDLITGEVLHANQAAAAILGYEHHELAGMFGFMFHPPELRQQVLPIIDGMRGGVCDQAQALPFRRKDGQMIYCDAATAHIELDGVSCLIMFFRDSTTRTLAQERVQQVAAGVAHNFNNLLMAITSNAQALGDALRGRLGSGHQRALLHNVARAAADGQDMVRRLEAFLVSGLFESAREEVLQLADVAHTALDLARGAPAARKGVSFEIEVDPGIYVRGARGELAEVILNLLKNALDAVDGRGRVWLRGRVNGAMAELAVSDDGPGVDPRIAERLFQPFFSTKGVRGKGLGLASSQGIIKAHGGGLRLDSAPGQPTTFVVSLPLAPAPPGAATQPEEPIEEAPAPGRDILLVEDEALVAMGAEAVLGAAGHRVRHAAGVAQARQALEERPPELLICDLGLPDGDAWDVARLLARHDAAAGRPPTPVLIITGWSLEHAAMTPPDDVPPPRRIIRKPVDKAMLLRAVSQAGQNDSQL</sequence>
<dbReference type="PANTHER" id="PTHR43065:SF42">
    <property type="entry name" value="TWO-COMPONENT SENSOR PPRA"/>
    <property type="match status" value="1"/>
</dbReference>
<evidence type="ECO:0000313" key="15">
    <source>
        <dbReference type="EMBL" id="ADK83740.1"/>
    </source>
</evidence>
<dbReference type="InterPro" id="IPR004358">
    <property type="entry name" value="Sig_transdc_His_kin-like_C"/>
</dbReference>
<dbReference type="PANTHER" id="PTHR43065">
    <property type="entry name" value="SENSOR HISTIDINE KINASE"/>
    <property type="match status" value="1"/>
</dbReference>
<dbReference type="SUPFAM" id="SSF55874">
    <property type="entry name" value="ATPase domain of HSP90 chaperone/DNA topoisomerase II/histidine kinase"/>
    <property type="match status" value="1"/>
</dbReference>
<evidence type="ECO:0000256" key="8">
    <source>
        <dbReference type="ARBA" id="ARBA00023012"/>
    </source>
</evidence>
<evidence type="ECO:0000256" key="2">
    <source>
        <dbReference type="ARBA" id="ARBA00012438"/>
    </source>
</evidence>
<feature type="transmembrane region" description="Helical" evidence="10">
    <location>
        <begin position="6"/>
        <end position="27"/>
    </location>
</feature>
<dbReference type="SUPFAM" id="SSF55785">
    <property type="entry name" value="PYP-like sensor domain (PAS domain)"/>
    <property type="match status" value="3"/>
</dbReference>
<dbReference type="PROSITE" id="PS50112">
    <property type="entry name" value="PAS"/>
    <property type="match status" value="3"/>
</dbReference>
<dbReference type="PROSITE" id="PS50110">
    <property type="entry name" value="RESPONSE_REGULATORY"/>
    <property type="match status" value="1"/>
</dbReference>
<feature type="modified residue" description="4-aspartylphosphate" evidence="9">
    <location>
        <position position="880"/>
    </location>
</feature>
<evidence type="ECO:0000256" key="9">
    <source>
        <dbReference type="PROSITE-ProRule" id="PRU00169"/>
    </source>
</evidence>
<keyword evidence="7" id="KW-0067">ATP-binding</keyword>
<feature type="domain" description="Response regulatory" evidence="12">
    <location>
        <begin position="831"/>
        <end position="952"/>
    </location>
</feature>
<evidence type="ECO:0000259" key="13">
    <source>
        <dbReference type="PROSITE" id="PS50112"/>
    </source>
</evidence>
<dbReference type="InterPro" id="IPR001789">
    <property type="entry name" value="Sig_transdc_resp-reg_receiver"/>
</dbReference>
<feature type="transmembrane region" description="Helical" evidence="10">
    <location>
        <begin position="222"/>
        <end position="237"/>
    </location>
</feature>
<keyword evidence="10" id="KW-0472">Membrane</keyword>
<evidence type="ECO:0000256" key="6">
    <source>
        <dbReference type="ARBA" id="ARBA00022777"/>
    </source>
</evidence>
<dbReference type="GO" id="GO:0006355">
    <property type="term" value="P:regulation of DNA-templated transcription"/>
    <property type="evidence" value="ECO:0007669"/>
    <property type="project" value="InterPro"/>
</dbReference>
<keyword evidence="4" id="KW-0808">Transferase</keyword>
<dbReference type="SMART" id="SM00448">
    <property type="entry name" value="REC"/>
    <property type="match status" value="1"/>
</dbReference>
<dbReference type="CDD" id="cd00156">
    <property type="entry name" value="REC"/>
    <property type="match status" value="1"/>
</dbReference>
<dbReference type="EC" id="2.7.13.3" evidence="2"/>
<dbReference type="InterPro" id="IPR013767">
    <property type="entry name" value="PAS_fold"/>
</dbReference>
<evidence type="ECO:0000256" key="10">
    <source>
        <dbReference type="SAM" id="Phobius"/>
    </source>
</evidence>
<feature type="transmembrane region" description="Helical" evidence="10">
    <location>
        <begin position="116"/>
        <end position="138"/>
    </location>
</feature>
<dbReference type="SMART" id="SM00091">
    <property type="entry name" value="PAS"/>
    <property type="match status" value="3"/>
</dbReference>
<dbReference type="Proteomes" id="UP000009047">
    <property type="component" value="Chromosome"/>
</dbReference>
<dbReference type="PROSITE" id="PS50109">
    <property type="entry name" value="HIS_KIN"/>
    <property type="match status" value="1"/>
</dbReference>
<evidence type="ECO:0000256" key="3">
    <source>
        <dbReference type="ARBA" id="ARBA00022553"/>
    </source>
</evidence>
<feature type="domain" description="PAS" evidence="13">
    <location>
        <begin position="218"/>
        <end position="273"/>
    </location>
</feature>
<dbReference type="InterPro" id="IPR000014">
    <property type="entry name" value="PAS"/>
</dbReference>
<dbReference type="Pfam" id="PF00072">
    <property type="entry name" value="Response_reg"/>
    <property type="match status" value="1"/>
</dbReference>
<dbReference type="InterPro" id="IPR005467">
    <property type="entry name" value="His_kinase_dom"/>
</dbReference>
<evidence type="ECO:0000256" key="5">
    <source>
        <dbReference type="ARBA" id="ARBA00022741"/>
    </source>
</evidence>
<feature type="transmembrane region" description="Helical" evidence="10">
    <location>
        <begin position="34"/>
        <end position="53"/>
    </location>
</feature>
<dbReference type="Pfam" id="PF00989">
    <property type="entry name" value="PAS"/>
    <property type="match status" value="1"/>
</dbReference>
<keyword evidence="16" id="KW-1185">Reference proteome</keyword>
<comment type="catalytic activity">
    <reaction evidence="1">
        <text>ATP + protein L-histidine = ADP + protein N-phospho-L-histidine.</text>
        <dbReference type="EC" id="2.7.13.3"/>
    </reaction>
</comment>
<dbReference type="GO" id="GO:0004673">
    <property type="term" value="F:protein histidine kinase activity"/>
    <property type="evidence" value="ECO:0007669"/>
    <property type="project" value="UniProtKB-EC"/>
</dbReference>
<dbReference type="SUPFAM" id="SSF52172">
    <property type="entry name" value="CheY-like"/>
    <property type="match status" value="1"/>
</dbReference>
<keyword evidence="10" id="KW-0812">Transmembrane</keyword>
<dbReference type="RefSeq" id="WP_013257196.1">
    <property type="nucleotide sequence ID" value="NC_014365.1"/>
</dbReference>
<evidence type="ECO:0000259" key="12">
    <source>
        <dbReference type="PROSITE" id="PS50110"/>
    </source>
</evidence>
<dbReference type="InterPro" id="IPR011006">
    <property type="entry name" value="CheY-like_superfamily"/>
</dbReference>
<dbReference type="Gene3D" id="3.30.565.10">
    <property type="entry name" value="Histidine kinase-like ATPase, C-terminal domain"/>
    <property type="match status" value="1"/>
</dbReference>
<dbReference type="NCBIfam" id="TIGR00229">
    <property type="entry name" value="sensory_box"/>
    <property type="match status" value="3"/>
</dbReference>
<dbReference type="KEGG" id="dbr:Deba_0365"/>
<dbReference type="Pfam" id="PF02518">
    <property type="entry name" value="HATPase_c"/>
    <property type="match status" value="1"/>
</dbReference>
<dbReference type="GO" id="GO:0005524">
    <property type="term" value="F:ATP binding"/>
    <property type="evidence" value="ECO:0007669"/>
    <property type="project" value="UniProtKB-KW"/>
</dbReference>
<evidence type="ECO:0000313" key="16">
    <source>
        <dbReference type="Proteomes" id="UP000009047"/>
    </source>
</evidence>